<evidence type="ECO:0008006" key="4">
    <source>
        <dbReference type="Google" id="ProtNLM"/>
    </source>
</evidence>
<accession>A0ABU6PS33</accession>
<keyword evidence="1" id="KW-0732">Signal</keyword>
<dbReference type="RefSeq" id="WP_328276722.1">
    <property type="nucleotide sequence ID" value="NZ_JARTLD010000018.1"/>
</dbReference>
<gene>
    <name evidence="2" type="ORF">P9847_07700</name>
</gene>
<dbReference type="EMBL" id="JARTLD010000018">
    <property type="protein sequence ID" value="MED5017194.1"/>
    <property type="molecule type" value="Genomic_DNA"/>
</dbReference>
<feature type="signal peptide" evidence="1">
    <location>
        <begin position="1"/>
        <end position="25"/>
    </location>
</feature>
<keyword evidence="3" id="KW-1185">Reference proteome</keyword>
<name>A0ABU6PS33_9BACL</name>
<proteinExistence type="predicted"/>
<protein>
    <recommendedName>
        <fullName evidence="4">SH3 domain-containing protein</fullName>
    </recommendedName>
</protein>
<reference evidence="2 3" key="1">
    <citation type="submission" date="2023-03" db="EMBL/GenBank/DDBJ databases">
        <title>Bacillus Genome Sequencing.</title>
        <authorList>
            <person name="Dunlap C."/>
        </authorList>
    </citation>
    <scope>NUCLEOTIDE SEQUENCE [LARGE SCALE GENOMIC DNA]</scope>
    <source>
        <strain evidence="2 3">NRS-52</strain>
    </source>
</reference>
<feature type="chain" id="PRO_5046866546" description="SH3 domain-containing protein" evidence="1">
    <location>
        <begin position="26"/>
        <end position="127"/>
    </location>
</feature>
<sequence>MKKIVTFAAAFGIMASMGTAVFADADTTTDTTVTPVSGSSVTVVNPVRLVDEPILKPANQNPMNNLPLVLTEVTPIYFEPGAKIASMLAPQTVFGTGNRVSDIIGNGEWIEIYTWLGKAWVHVNTAM</sequence>
<evidence type="ECO:0000313" key="3">
    <source>
        <dbReference type="Proteomes" id="UP001343257"/>
    </source>
</evidence>
<comment type="caution">
    <text evidence="2">The sequence shown here is derived from an EMBL/GenBank/DDBJ whole genome shotgun (WGS) entry which is preliminary data.</text>
</comment>
<dbReference type="Proteomes" id="UP001343257">
    <property type="component" value="Unassembled WGS sequence"/>
</dbReference>
<evidence type="ECO:0000313" key="2">
    <source>
        <dbReference type="EMBL" id="MED5017194.1"/>
    </source>
</evidence>
<organism evidence="2 3">
    <name type="scientific">Paenibacillus chibensis</name>
    <dbReference type="NCBI Taxonomy" id="59846"/>
    <lineage>
        <taxon>Bacteria</taxon>
        <taxon>Bacillati</taxon>
        <taxon>Bacillota</taxon>
        <taxon>Bacilli</taxon>
        <taxon>Bacillales</taxon>
        <taxon>Paenibacillaceae</taxon>
        <taxon>Paenibacillus</taxon>
    </lineage>
</organism>
<evidence type="ECO:0000256" key="1">
    <source>
        <dbReference type="SAM" id="SignalP"/>
    </source>
</evidence>